<sequence>MEARRTIHDLVREIGVRPVRERNPVLPAASQSAILVSEEDRSLARHMLVEQRKNNPEYKEPGKQLKRIFKSSKEKEKLQDPNLWVFSQEELDQALSSVIENPATNPGLIQAFLNLGAKVNFVEIYGKKNKANQTSNAARRRSTVLQRAATTRRADSVSLLAGSGADQTTLDEGLKVALGAHDYPCVQELLRHGADPGKFPNALADAVRSGDQNFVQLLLRAPKALRTDVISSCLPAAVNQQSEPIISLLVGHGADPNFDNASAFQMAISQRDFKLAVALVAGPTPLSSSSLQTLLGPTLTLPNPQILYNFLELLFCCGLPPSSPHLAELLIAATKRNDTGMAQLLLTNGVSTELNQAECLRNAIENKNWPISDKILHSSISPAQASVALAVVSPETAPPERLHVITALVSHGAKGKPLQRWLVRAVEDGDAALMDLLMKADTSIASENSHAIQTAVARKDFNSLRMLLRSRPSPQSLSKAFTQITSGYTAVERIEVVEILLHHGARGPEVDQALIDAVGDTTSRDISLVKELVLNGANVNFEAGKAIHLAVTQRDVDILRLLCSTAPSSYATSTALPLTMDSNGLKNSATITMMNILLGNGLDDGPVNQTLKIAIQGGTANIDIIELFIAKDPRLSKPAFEYASSLDNVDMKIPIMRTLLTKGIPQDALDRALAVETKSALASRNKALVELLIDHGASVLENDGEAFQTAVSSADTSLVKLLLGGRDRPSGSIVTKAFLALFYDYKSHCSSGKLENCMEIAQELLDRGVDQSAIDSVLPTVLDPANFTANDQQLIDLLLRNHANLCAFRPASSPSAKLHPTSA</sequence>
<dbReference type="InterPro" id="IPR036770">
    <property type="entry name" value="Ankyrin_rpt-contain_sf"/>
</dbReference>
<evidence type="ECO:0000256" key="1">
    <source>
        <dbReference type="ARBA" id="ARBA00022737"/>
    </source>
</evidence>
<reference evidence="3" key="1">
    <citation type="submission" date="2023-01" db="EMBL/GenBank/DDBJ databases">
        <authorList>
            <person name="Van Ghelder C."/>
            <person name="Rancurel C."/>
        </authorList>
    </citation>
    <scope>NUCLEOTIDE SEQUENCE</scope>
    <source>
        <strain evidence="3">CNCM I-4278</strain>
    </source>
</reference>
<name>A0A9W4XDQ4_9PLEO</name>
<accession>A0A9W4XDQ4</accession>
<dbReference type="PANTHER" id="PTHR24126">
    <property type="entry name" value="ANKYRIN REPEAT, PH AND SEC7 DOMAIN CONTAINING PROTEIN SECG-RELATED"/>
    <property type="match status" value="1"/>
</dbReference>
<dbReference type="EMBL" id="CAOQHR010000001">
    <property type="protein sequence ID" value="CAI6255046.1"/>
    <property type="molecule type" value="Genomic_DNA"/>
</dbReference>
<dbReference type="SUPFAM" id="SSF48403">
    <property type="entry name" value="Ankyrin repeat"/>
    <property type="match status" value="2"/>
</dbReference>
<dbReference type="Gene3D" id="1.25.40.20">
    <property type="entry name" value="Ankyrin repeat-containing domain"/>
    <property type="match status" value="3"/>
</dbReference>
<dbReference type="PANTHER" id="PTHR24126:SF14">
    <property type="entry name" value="ANK_REP_REGION DOMAIN-CONTAINING PROTEIN"/>
    <property type="match status" value="1"/>
</dbReference>
<evidence type="ECO:0000313" key="3">
    <source>
        <dbReference type="EMBL" id="CAI6255046.1"/>
    </source>
</evidence>
<dbReference type="SMART" id="SM00248">
    <property type="entry name" value="ANK"/>
    <property type="match status" value="9"/>
</dbReference>
<protein>
    <submittedName>
        <fullName evidence="3">Uncharacterized protein</fullName>
    </submittedName>
</protein>
<organism evidence="3 4">
    <name type="scientific">Periconia digitata</name>
    <dbReference type="NCBI Taxonomy" id="1303443"/>
    <lineage>
        <taxon>Eukaryota</taxon>
        <taxon>Fungi</taxon>
        <taxon>Dikarya</taxon>
        <taxon>Ascomycota</taxon>
        <taxon>Pezizomycotina</taxon>
        <taxon>Dothideomycetes</taxon>
        <taxon>Pleosporomycetidae</taxon>
        <taxon>Pleosporales</taxon>
        <taxon>Massarineae</taxon>
        <taxon>Periconiaceae</taxon>
        <taxon>Periconia</taxon>
    </lineage>
</organism>
<proteinExistence type="predicted"/>
<dbReference type="OrthoDB" id="3182339at2759"/>
<keyword evidence="2" id="KW-0040">ANK repeat</keyword>
<keyword evidence="4" id="KW-1185">Reference proteome</keyword>
<gene>
    <name evidence="3" type="ORF">PDIGIT_LOCUS1122</name>
</gene>
<dbReference type="AlphaFoldDB" id="A0A9W4XDQ4"/>
<comment type="caution">
    <text evidence="3">The sequence shown here is derived from an EMBL/GenBank/DDBJ whole genome shotgun (WGS) entry which is preliminary data.</text>
</comment>
<keyword evidence="1" id="KW-0677">Repeat</keyword>
<dbReference type="InterPro" id="IPR002110">
    <property type="entry name" value="Ankyrin_rpt"/>
</dbReference>
<evidence type="ECO:0000313" key="4">
    <source>
        <dbReference type="Proteomes" id="UP001152607"/>
    </source>
</evidence>
<evidence type="ECO:0000256" key="2">
    <source>
        <dbReference type="ARBA" id="ARBA00023043"/>
    </source>
</evidence>
<dbReference type="Proteomes" id="UP001152607">
    <property type="component" value="Unassembled WGS sequence"/>
</dbReference>